<dbReference type="InterPro" id="IPR009467">
    <property type="entry name" value="Glycolipid-bd_prot_put"/>
</dbReference>
<sequence>MIAGAFAVLWVRQDGPGNDACRFAEAEGGFLIDGSSTDADWTALRYRIRARGDGTTRRVRIGARSRIFIQRNAEGDWLLNGTPAPEVAGAKDIHLGFTPAALTLPIRRLVLGIGEEATVDLASLDLDQPRLTPLRLVLRRTAKDKYQTAETDSGSTSNLTVDAQGIVRAVEGRWIAQK</sequence>
<evidence type="ECO:0000313" key="2">
    <source>
        <dbReference type="Proteomes" id="UP000030960"/>
    </source>
</evidence>
<keyword evidence="2" id="KW-1185">Reference proteome</keyword>
<name>A0A0B3S3G8_9RHOB</name>
<organism evidence="1 2">
    <name type="scientific">Mameliella alba</name>
    <dbReference type="NCBI Taxonomy" id="561184"/>
    <lineage>
        <taxon>Bacteria</taxon>
        <taxon>Pseudomonadati</taxon>
        <taxon>Pseudomonadota</taxon>
        <taxon>Alphaproteobacteria</taxon>
        <taxon>Rhodobacterales</taxon>
        <taxon>Roseobacteraceae</taxon>
        <taxon>Mameliella</taxon>
    </lineage>
</organism>
<dbReference type="STRING" id="561184.SAMN05216376_106217"/>
<gene>
    <name evidence="1" type="ORF">OA50_02003</name>
</gene>
<evidence type="ECO:0000313" key="1">
    <source>
        <dbReference type="EMBL" id="KHQ53473.1"/>
    </source>
</evidence>
<dbReference type="RefSeq" id="WP_052244423.1">
    <property type="nucleotide sequence ID" value="NZ_JSUQ01000007.1"/>
</dbReference>
<dbReference type="Pfam" id="PF06475">
    <property type="entry name" value="Glycolipid_bind"/>
    <property type="match status" value="1"/>
</dbReference>
<proteinExistence type="predicted"/>
<comment type="caution">
    <text evidence="1">The sequence shown here is derived from an EMBL/GenBank/DDBJ whole genome shotgun (WGS) entry which is preliminary data.</text>
</comment>
<dbReference type="SUPFAM" id="SSF159275">
    <property type="entry name" value="PA1994-like"/>
    <property type="match status" value="1"/>
</dbReference>
<dbReference type="PATRIC" id="fig|1515334.3.peg.2018"/>
<dbReference type="AlphaFoldDB" id="A0A0B3S3G8"/>
<protein>
    <submittedName>
        <fullName evidence="1">Uncharacterized protein</fullName>
    </submittedName>
</protein>
<dbReference type="EMBL" id="JSUQ01000007">
    <property type="protein sequence ID" value="KHQ53473.1"/>
    <property type="molecule type" value="Genomic_DNA"/>
</dbReference>
<dbReference type="OrthoDB" id="7347529at2"/>
<reference evidence="1 2" key="1">
    <citation type="submission" date="2014-10" db="EMBL/GenBank/DDBJ databases">
        <title>Genome sequence of Ponticoccus sp. strain UMTAT08 isolated from clonal culture of toxic dinoflagellate Alexandrium tamiyavanichii.</title>
        <authorList>
            <person name="Gan H.Y."/>
            <person name="Muhd D.-D."/>
            <person name="Mohd Noor M.E."/>
            <person name="Yeong Y.S."/>
            <person name="Usup G."/>
        </authorList>
    </citation>
    <scope>NUCLEOTIDE SEQUENCE [LARGE SCALE GENOMIC DNA]</scope>
    <source>
        <strain evidence="1 2">UMTAT08</strain>
    </source>
</reference>
<accession>A0A0B3S3G8</accession>
<dbReference type="Proteomes" id="UP000030960">
    <property type="component" value="Unassembled WGS sequence"/>
</dbReference>